<dbReference type="PANTHER" id="PTHR23059:SF4">
    <property type="entry name" value="ZINC FINGER TRAF-TYPE-CONTAINING PROTEIN 1"/>
    <property type="match status" value="1"/>
</dbReference>
<feature type="region of interest" description="Disordered" evidence="5">
    <location>
        <begin position="25"/>
        <end position="63"/>
    </location>
</feature>
<dbReference type="FunCoup" id="A0A1S4FU38">
    <property type="interactions" value="613"/>
</dbReference>
<gene>
    <name evidence="6" type="primary">5575019</name>
</gene>
<keyword evidence="2" id="KW-0863">Zinc-finger</keyword>
<evidence type="ECO:0000313" key="7">
    <source>
        <dbReference type="Proteomes" id="UP000008820"/>
    </source>
</evidence>
<evidence type="ECO:0000313" key="6">
    <source>
        <dbReference type="EnsemblMetazoa" id="AAEL011575-PA"/>
    </source>
</evidence>
<dbReference type="InParanoid" id="A0A1S4FU38"/>
<dbReference type="SUPFAM" id="SSF57850">
    <property type="entry name" value="RING/U-box"/>
    <property type="match status" value="1"/>
</dbReference>
<dbReference type="AlphaFoldDB" id="A0A1S4FU38"/>
<evidence type="ECO:0000256" key="2">
    <source>
        <dbReference type="ARBA" id="ARBA00022771"/>
    </source>
</evidence>
<dbReference type="Gene3D" id="3.30.40.10">
    <property type="entry name" value="Zinc/RING finger domain, C3HC4 (zinc finger)"/>
    <property type="match status" value="2"/>
</dbReference>
<dbReference type="InterPro" id="IPR039338">
    <property type="entry name" value="ZFTRAF1"/>
</dbReference>
<reference evidence="6 7" key="1">
    <citation type="submission" date="2017-06" db="EMBL/GenBank/DDBJ databases">
        <title>Aedes aegypti genome working group (AGWG) sequencing and assembly.</title>
        <authorList>
            <consortium name="Aedes aegypti Genome Working Group (AGWG)"/>
            <person name="Matthews B.J."/>
        </authorList>
    </citation>
    <scope>NUCLEOTIDE SEQUENCE [LARGE SCALE GENOMIC DNA]</scope>
    <source>
        <strain evidence="6 7">LVP_AGWG</strain>
    </source>
</reference>
<keyword evidence="1" id="KW-0479">Metal-binding</keyword>
<sequence length="449" mass="49478">MADSLVEAPAPSSSHLMNLGGLIAADLQPGSSSGPSSIPSSSTASVVASSSSSSTSGGGQPSTLLISVATQPAHGLNLSEQIMTSSQELNLSLGNSSSGNGGSVNQQQQVGESPKVTRPSEHSDEDEPETKRKKIDKPVTKMIEKLESRLGGILCCAVCLDLPRTAMYQCTMGHLMCAGCFTHLLADGRLRDQNATCPSCRTEISKNTSSRNLAVEKAVSELPSGCQYCGNEFPNKSIDYHESNECEERPTECKYARIGCQWRGPTHEVPSHETNCTHPKKSGAEVMIALQAHDARAAEEKKLFLTLIDLLSYEKIIFNDLQMKPYRTDEYVHRLYYETSRFSAFNHQWVVKAIINKSQRDPHQSRERDITYQLILKSKTTSPLPMHFFVLRGPFSDIKVDTQIYKHDFTETETESPFKLLPLPDTAECNRLLAAKAINFRLIMFLASK</sequence>
<evidence type="ECO:0000256" key="4">
    <source>
        <dbReference type="ARBA" id="ARBA00034319"/>
    </source>
</evidence>
<reference evidence="6" key="2">
    <citation type="submission" date="2020-05" db="UniProtKB">
        <authorList>
            <consortium name="EnsemblMetazoa"/>
        </authorList>
    </citation>
    <scope>IDENTIFICATION</scope>
    <source>
        <strain evidence="6">LVP_AGWG</strain>
    </source>
</reference>
<dbReference type="Proteomes" id="UP000008820">
    <property type="component" value="Chromosome 3"/>
</dbReference>
<evidence type="ECO:0000256" key="5">
    <source>
        <dbReference type="SAM" id="MobiDB-lite"/>
    </source>
</evidence>
<name>A0A1S4FU38_AEDAE</name>
<comment type="similarity">
    <text evidence="4">Belongs to the ZFTRAF1 family.</text>
</comment>
<dbReference type="SUPFAM" id="SSF49599">
    <property type="entry name" value="TRAF domain-like"/>
    <property type="match status" value="1"/>
</dbReference>
<dbReference type="EnsemblMetazoa" id="AAEL011575-RA">
    <property type="protein sequence ID" value="AAEL011575-PA"/>
    <property type="gene ID" value="AAEL011575"/>
</dbReference>
<evidence type="ECO:0000256" key="3">
    <source>
        <dbReference type="ARBA" id="ARBA00022833"/>
    </source>
</evidence>
<dbReference type="PROSITE" id="PS50089">
    <property type="entry name" value="ZF_RING_2"/>
    <property type="match status" value="1"/>
</dbReference>
<dbReference type="PANTHER" id="PTHR23059">
    <property type="entry name" value="CYSTEINE AND HISTIDINE-RICH PROTEIN 1"/>
    <property type="match status" value="1"/>
</dbReference>
<accession>A0A1S4FU38</accession>
<dbReference type="GO" id="GO:0005634">
    <property type="term" value="C:nucleus"/>
    <property type="evidence" value="ECO:0007669"/>
    <property type="project" value="TreeGrafter"/>
</dbReference>
<organism evidence="6 7">
    <name type="scientific">Aedes aegypti</name>
    <name type="common">Yellowfever mosquito</name>
    <name type="synonym">Culex aegypti</name>
    <dbReference type="NCBI Taxonomy" id="7159"/>
    <lineage>
        <taxon>Eukaryota</taxon>
        <taxon>Metazoa</taxon>
        <taxon>Ecdysozoa</taxon>
        <taxon>Arthropoda</taxon>
        <taxon>Hexapoda</taxon>
        <taxon>Insecta</taxon>
        <taxon>Pterygota</taxon>
        <taxon>Neoptera</taxon>
        <taxon>Endopterygota</taxon>
        <taxon>Diptera</taxon>
        <taxon>Nematocera</taxon>
        <taxon>Culicoidea</taxon>
        <taxon>Culicidae</taxon>
        <taxon>Culicinae</taxon>
        <taxon>Aedini</taxon>
        <taxon>Aedes</taxon>
        <taxon>Stegomyia</taxon>
    </lineage>
</organism>
<dbReference type="GO" id="GO:0008270">
    <property type="term" value="F:zinc ion binding"/>
    <property type="evidence" value="ECO:0007669"/>
    <property type="project" value="UniProtKB-KW"/>
</dbReference>
<keyword evidence="3" id="KW-0862">Zinc</keyword>
<dbReference type="OrthoDB" id="10062218at2759"/>
<feature type="region of interest" description="Disordered" evidence="5">
    <location>
        <begin position="91"/>
        <end position="136"/>
    </location>
</feature>
<feature type="compositionally biased region" description="Low complexity" evidence="5">
    <location>
        <begin position="28"/>
        <end position="55"/>
    </location>
</feature>
<proteinExistence type="inferred from homology"/>
<dbReference type="CDD" id="cd16505">
    <property type="entry name" value="RING-HC_CYHR1"/>
    <property type="match status" value="1"/>
</dbReference>
<feature type="compositionally biased region" description="Low complexity" evidence="5">
    <location>
        <begin position="91"/>
        <end position="113"/>
    </location>
</feature>
<dbReference type="InterPro" id="IPR013083">
    <property type="entry name" value="Znf_RING/FYVE/PHD"/>
</dbReference>
<evidence type="ECO:0000256" key="1">
    <source>
        <dbReference type="ARBA" id="ARBA00022723"/>
    </source>
</evidence>
<dbReference type="InterPro" id="IPR001841">
    <property type="entry name" value="Znf_RING"/>
</dbReference>
<keyword evidence="7" id="KW-1185">Reference proteome</keyword>
<dbReference type="VEuPathDB" id="VectorBase:AAEL011575"/>
<protein>
    <submittedName>
        <fullName evidence="6">Uncharacterized protein</fullName>
    </submittedName>
</protein>